<feature type="region of interest" description="Disordered" evidence="6">
    <location>
        <begin position="729"/>
        <end position="832"/>
    </location>
</feature>
<feature type="compositionally biased region" description="Basic and acidic residues" evidence="6">
    <location>
        <begin position="729"/>
        <end position="745"/>
    </location>
</feature>
<dbReference type="Gene3D" id="1.10.472.10">
    <property type="entry name" value="Cyclin-like"/>
    <property type="match status" value="2"/>
</dbReference>
<protein>
    <recommendedName>
        <fullName evidence="7">Cyclin-like domain-containing protein</fullName>
    </recommendedName>
</protein>
<dbReference type="EMBL" id="CAJGYO010000001">
    <property type="protein sequence ID" value="CAD6202177.1"/>
    <property type="molecule type" value="Genomic_DNA"/>
</dbReference>
<evidence type="ECO:0000256" key="3">
    <source>
        <dbReference type="ARBA" id="ARBA00023306"/>
    </source>
</evidence>
<feature type="compositionally biased region" description="Basic and acidic residues" evidence="6">
    <location>
        <begin position="640"/>
        <end position="659"/>
    </location>
</feature>
<evidence type="ECO:0000256" key="2">
    <source>
        <dbReference type="ARBA" id="ARBA00023127"/>
    </source>
</evidence>
<feature type="domain" description="Cyclin-like" evidence="7">
    <location>
        <begin position="431"/>
        <end position="517"/>
    </location>
</feature>
<keyword evidence="2 5" id="KW-0195">Cyclin</keyword>
<evidence type="ECO:0000256" key="1">
    <source>
        <dbReference type="ARBA" id="ARBA00022618"/>
    </source>
</evidence>
<dbReference type="GO" id="GO:0006357">
    <property type="term" value="P:regulation of transcription by RNA polymerase II"/>
    <property type="evidence" value="ECO:0007669"/>
    <property type="project" value="InterPro"/>
</dbReference>
<dbReference type="AlphaFoldDB" id="A0A811M665"/>
<dbReference type="CDD" id="cd20587">
    <property type="entry name" value="CYCLIN_AcCycT_rpt1"/>
    <property type="match status" value="1"/>
</dbReference>
<evidence type="ECO:0000313" key="8">
    <source>
        <dbReference type="EMBL" id="CAD6202177.1"/>
    </source>
</evidence>
<feature type="compositionally biased region" description="Low complexity" evidence="6">
    <location>
        <begin position="526"/>
        <end position="541"/>
    </location>
</feature>
<keyword evidence="3" id="KW-0131">Cell cycle</keyword>
<feature type="compositionally biased region" description="Basic and acidic residues" evidence="6">
    <location>
        <begin position="787"/>
        <end position="810"/>
    </location>
</feature>
<dbReference type="PANTHER" id="PTHR10026">
    <property type="entry name" value="CYCLIN"/>
    <property type="match status" value="1"/>
</dbReference>
<dbReference type="InterPro" id="IPR043198">
    <property type="entry name" value="Cyclin/Ssn8"/>
</dbReference>
<evidence type="ECO:0000256" key="5">
    <source>
        <dbReference type="RuleBase" id="RU000383"/>
    </source>
</evidence>
<evidence type="ECO:0000256" key="4">
    <source>
        <dbReference type="ARBA" id="ARBA00061204"/>
    </source>
</evidence>
<dbReference type="SUPFAM" id="SSF47954">
    <property type="entry name" value="Cyclin-like"/>
    <property type="match status" value="2"/>
</dbReference>
<name>A0A811M665_9POAL</name>
<feature type="compositionally biased region" description="Basic and acidic residues" evidence="6">
    <location>
        <begin position="582"/>
        <end position="595"/>
    </location>
</feature>
<comment type="similarity">
    <text evidence="4">Belongs to the cyclin family. Cyclin T subfamily.</text>
</comment>
<sequence>MRLRSRRLAHRWHRWLPAGGDRAHRGSVHRRLATGLKLTPTSTLMRPRGTPRGATTLAHPGTDNRCLGQSRAWWPTSLQVKHLDWNVQSAHTWSPARQLKHLAIRYDGTGRRGAAAHRQRLLLCTCLKPSSSGRTDMRAGCTTIDASRRGRNDASRSHQPPCLLPARRTWRNRLGPGERGSGFDRMGSRLGWQISEEGGVVAPASPGGGGGSGGWEGAIPPPTCDIGARLIRSSRSKSIRIEYNQAYMAMVPSDSSHHGVVDNSPNGCTQARRDEARKLGPSWYFSRKELEENSPSRRDGIDFKKESNLRKLYCKFLQELGIALKMPQVTIATAMVFCHRFYLRQSLAKNDRRIIATVCLFLAGKVEETPKPLRDVILVSYGMIHKNDPKASQRIKQQKEIYDKQKELILLGERVVLVTLGFDLNIHHAYRPLVEAIRRFNIDNKSPLAQVAWNFVNDGLRTSLCLQFQPHHIAAGAICLAAKFLKVKLPSDGDKHWWQDFDVTCRQLEEISSQLLEMYEQNRTTQAQSSQGSEAEGSSAGVCNQRSSVKSEANSKEPSAHGYLQASRSQNLQHSSSTSASGHHDDGHPNSDKHISGHKMLQNDNANHGGSKEKNKSGIKTDTGMDRLHRDKKFSPGHRYPVEEHQPHRSDDNSIETRDGVGGIEAPVVSTSRMDAMNKIDKDKVKAALEKRRKSKGGFATKVNLIDDDDLLERELEQGVELAVEVEKIKQDKKQNLSDGSKHPPDLQNTDQVMENGHHVKQSLPTTAEDMGCLMDSKEQCPSPFDKQNDVPEHKSQQLDDTLKHQKGYDHPQLVGSPEQDGQDYKRPKLDG</sequence>
<evidence type="ECO:0000259" key="7">
    <source>
        <dbReference type="SMART" id="SM00385"/>
    </source>
</evidence>
<keyword evidence="9" id="KW-1185">Reference proteome</keyword>
<dbReference type="Proteomes" id="UP000604825">
    <property type="component" value="Unassembled WGS sequence"/>
</dbReference>
<gene>
    <name evidence="8" type="ORF">NCGR_LOCUS467</name>
</gene>
<keyword evidence="1" id="KW-0132">Cell division</keyword>
<dbReference type="InterPro" id="IPR006671">
    <property type="entry name" value="Cyclin_N"/>
</dbReference>
<feature type="compositionally biased region" description="Polar residues" evidence="6">
    <location>
        <begin position="542"/>
        <end position="552"/>
    </location>
</feature>
<reference evidence="8" key="1">
    <citation type="submission" date="2020-10" db="EMBL/GenBank/DDBJ databases">
        <authorList>
            <person name="Han B."/>
            <person name="Lu T."/>
            <person name="Zhao Q."/>
            <person name="Huang X."/>
            <person name="Zhao Y."/>
        </authorList>
    </citation>
    <scope>NUCLEOTIDE SEQUENCE</scope>
</reference>
<evidence type="ECO:0000313" key="9">
    <source>
        <dbReference type="Proteomes" id="UP000604825"/>
    </source>
</evidence>
<feature type="compositionally biased region" description="Polar residues" evidence="6">
    <location>
        <begin position="566"/>
        <end position="581"/>
    </location>
</feature>
<proteinExistence type="inferred from homology"/>
<dbReference type="Pfam" id="PF21797">
    <property type="entry name" value="CycT2-like_C"/>
    <property type="match status" value="1"/>
</dbReference>
<dbReference type="SMART" id="SM00385">
    <property type="entry name" value="CYCLIN"/>
    <property type="match status" value="2"/>
</dbReference>
<feature type="region of interest" description="Disordered" evidence="6">
    <location>
        <begin position="522"/>
        <end position="660"/>
    </location>
</feature>
<accession>A0A811M665</accession>
<dbReference type="OrthoDB" id="10264655at2759"/>
<dbReference type="Pfam" id="PF00134">
    <property type="entry name" value="Cyclin_N"/>
    <property type="match status" value="1"/>
</dbReference>
<dbReference type="GO" id="GO:0051301">
    <property type="term" value="P:cell division"/>
    <property type="evidence" value="ECO:0007669"/>
    <property type="project" value="UniProtKB-KW"/>
</dbReference>
<organism evidence="8 9">
    <name type="scientific">Miscanthus lutarioriparius</name>
    <dbReference type="NCBI Taxonomy" id="422564"/>
    <lineage>
        <taxon>Eukaryota</taxon>
        <taxon>Viridiplantae</taxon>
        <taxon>Streptophyta</taxon>
        <taxon>Embryophyta</taxon>
        <taxon>Tracheophyta</taxon>
        <taxon>Spermatophyta</taxon>
        <taxon>Magnoliopsida</taxon>
        <taxon>Liliopsida</taxon>
        <taxon>Poales</taxon>
        <taxon>Poaceae</taxon>
        <taxon>PACMAD clade</taxon>
        <taxon>Panicoideae</taxon>
        <taxon>Andropogonodae</taxon>
        <taxon>Andropogoneae</taxon>
        <taxon>Saccharinae</taxon>
        <taxon>Miscanthus</taxon>
    </lineage>
</organism>
<dbReference type="CDD" id="cd20588">
    <property type="entry name" value="CYCLIN_AcCycT_rpt2"/>
    <property type="match status" value="1"/>
</dbReference>
<dbReference type="GO" id="GO:0016538">
    <property type="term" value="F:cyclin-dependent protein serine/threonine kinase regulator activity"/>
    <property type="evidence" value="ECO:0007669"/>
    <property type="project" value="InterPro"/>
</dbReference>
<comment type="caution">
    <text evidence="8">The sequence shown here is derived from an EMBL/GenBank/DDBJ whole genome shotgun (WGS) entry which is preliminary data.</text>
</comment>
<dbReference type="FunFam" id="1.10.472.10:FF:000028">
    <property type="entry name" value="Cyclin-T1-5 like"/>
    <property type="match status" value="1"/>
</dbReference>
<evidence type="ECO:0000256" key="6">
    <source>
        <dbReference type="SAM" id="MobiDB-lite"/>
    </source>
</evidence>
<dbReference type="FunFam" id="1.10.472.10:FF:000026">
    <property type="entry name" value="Cyclin-T1-5 like"/>
    <property type="match status" value="1"/>
</dbReference>
<dbReference type="InterPro" id="IPR036915">
    <property type="entry name" value="Cyclin-like_sf"/>
</dbReference>
<feature type="domain" description="Cyclin-like" evidence="7">
    <location>
        <begin position="315"/>
        <end position="418"/>
    </location>
</feature>
<feature type="compositionally biased region" description="Basic and acidic residues" evidence="6">
    <location>
        <begin position="823"/>
        <end position="832"/>
    </location>
</feature>
<dbReference type="InterPro" id="IPR013763">
    <property type="entry name" value="Cyclin-like_dom"/>
</dbReference>